<accession>A0A8D7FCL6</accession>
<dbReference type="InterPro" id="IPR001965">
    <property type="entry name" value="Znf_PHD"/>
</dbReference>
<keyword evidence="3" id="KW-0862">Zinc</keyword>
<dbReference type="InterPro" id="IPR003656">
    <property type="entry name" value="Znf_BED"/>
</dbReference>
<dbReference type="PROSITE" id="PS50016">
    <property type="entry name" value="ZF_PHD_2"/>
    <property type="match status" value="1"/>
</dbReference>
<dbReference type="Pfam" id="PF00628">
    <property type="entry name" value="PHD"/>
    <property type="match status" value="2"/>
</dbReference>
<evidence type="ECO:0000259" key="7">
    <source>
        <dbReference type="PROSITE" id="PS50808"/>
    </source>
</evidence>
<dbReference type="AlphaFoldDB" id="A0A8D7FCL6"/>
<proteinExistence type="predicted"/>
<sequence length="748" mass="85289">MAVEEQRRNGSLKMEESSLGGPMTCDKRKRAGSSPNVIQVCMPSRKEKTKDIGWDHGKIVDGNRFQWMCNWCGLVRYGGGVSRLKKHLAGVCDVRKCPNVPEEIAKEIMNHLIEKQKHRKRRLVARGIKGRRQKCSPHCDLLDKDHIKGDNKAQVGSANKLSRKDIWETNIASERLKIMNQQSTTTMGLTGMTEQEMEELHDQISCTRTVEEDRYSRREHHWKYVLESILQFPDMSEGGGISCCIRDALTYGPEFTKKFKMTDILGNTVQLKDKFVGNSEVKCHQTPDSAANAEKSASKTGSLSETDTDVINLNSQEHFLDILRSEKFFLLCDLICHNFQDNKVKLFFDFSLINSKMKNGDYKQSPGLFSQDIQEVWDKCQKFGEEMVLLASNLSSMSHVSCQKHVKHSCMSRLLLMKHLYIFQDTCQVVAERKSFAESNKTAMHLTFCESGQYTKLDQAKASPLYKVPTCRQCAMEANGECSLICGGCQAMYHFSCIKPALVEIPTQSWYCVVCNAYEKESPEPFSICTRKDIMHKNHLVYDGLKTSGTQEYCIDSDSRIVRASNSTESSVSFMETDESPELPRTAQSFLCKICGTCEDEDKKFLICDHVHCPYKFYHIRCLKSSQIASLQQQKKSCWYCPSCLCRACFCDKDDDRIVLCDGCDEAYHTYCMRPPCTSIPKGQWYCQSCNASMERKGTKRHKQRITQQHWKNDGTQFNEVSRAVDLLLIAAEKLSSEEQLMAGENSR</sequence>
<feature type="region of interest" description="Disordered" evidence="5">
    <location>
        <begin position="1"/>
        <end position="34"/>
    </location>
</feature>
<evidence type="ECO:0000313" key="8">
    <source>
        <dbReference type="EMBL" id="CAG1851035.1"/>
    </source>
</evidence>
<protein>
    <submittedName>
        <fullName evidence="8">(wild Malaysian banana) hypothetical protein</fullName>
    </submittedName>
</protein>
<feature type="domain" description="BED-type" evidence="7">
    <location>
        <begin position="48"/>
        <end position="104"/>
    </location>
</feature>
<keyword evidence="1" id="KW-0479">Metal-binding</keyword>
<organism evidence="8">
    <name type="scientific">Musa acuminata subsp. malaccensis</name>
    <name type="common">Wild banana</name>
    <name type="synonym">Musa malaccensis</name>
    <dbReference type="NCBI Taxonomy" id="214687"/>
    <lineage>
        <taxon>Eukaryota</taxon>
        <taxon>Viridiplantae</taxon>
        <taxon>Streptophyta</taxon>
        <taxon>Embryophyta</taxon>
        <taxon>Tracheophyta</taxon>
        <taxon>Spermatophyta</taxon>
        <taxon>Magnoliopsida</taxon>
        <taxon>Liliopsida</taxon>
        <taxon>Zingiberales</taxon>
        <taxon>Musaceae</taxon>
        <taxon>Musa</taxon>
    </lineage>
</organism>
<dbReference type="InterPro" id="IPR013083">
    <property type="entry name" value="Znf_RING/FYVE/PHD"/>
</dbReference>
<dbReference type="PANTHER" id="PTHR47162">
    <property type="entry name" value="OS02G0192300 PROTEIN"/>
    <property type="match status" value="1"/>
</dbReference>
<gene>
    <name evidence="8" type="ORF">GSMUA_195310.1</name>
</gene>
<dbReference type="InterPro" id="IPR019787">
    <property type="entry name" value="Znf_PHD-finger"/>
</dbReference>
<name>A0A8D7FCL6_MUSAM</name>
<evidence type="ECO:0000259" key="6">
    <source>
        <dbReference type="PROSITE" id="PS50016"/>
    </source>
</evidence>
<dbReference type="PROSITE" id="PS50808">
    <property type="entry name" value="ZF_BED"/>
    <property type="match status" value="1"/>
</dbReference>
<evidence type="ECO:0000256" key="3">
    <source>
        <dbReference type="ARBA" id="ARBA00022833"/>
    </source>
</evidence>
<dbReference type="Gene3D" id="3.30.40.10">
    <property type="entry name" value="Zinc/RING finger domain, C3HC4 (zinc finger)"/>
    <property type="match status" value="3"/>
</dbReference>
<dbReference type="GO" id="GO:0003677">
    <property type="term" value="F:DNA binding"/>
    <property type="evidence" value="ECO:0007669"/>
    <property type="project" value="InterPro"/>
</dbReference>
<dbReference type="PANTHER" id="PTHR47162:SF9">
    <property type="entry name" value="PHD FINGER PROTEIN EHD3-LIKE"/>
    <property type="match status" value="1"/>
</dbReference>
<evidence type="ECO:0000256" key="4">
    <source>
        <dbReference type="PROSITE-ProRule" id="PRU00027"/>
    </source>
</evidence>
<keyword evidence="2 4" id="KW-0863">Zinc-finger</keyword>
<dbReference type="SMART" id="SM00249">
    <property type="entry name" value="PHD"/>
    <property type="match status" value="3"/>
</dbReference>
<evidence type="ECO:0000256" key="5">
    <source>
        <dbReference type="SAM" id="MobiDB-lite"/>
    </source>
</evidence>
<dbReference type="GO" id="GO:0008270">
    <property type="term" value="F:zinc ion binding"/>
    <property type="evidence" value="ECO:0007669"/>
    <property type="project" value="UniProtKB-KW"/>
</dbReference>
<evidence type="ECO:0000256" key="1">
    <source>
        <dbReference type="ARBA" id="ARBA00022723"/>
    </source>
</evidence>
<reference evidence="8" key="1">
    <citation type="submission" date="2021-03" db="EMBL/GenBank/DDBJ databases">
        <authorList>
            <consortium name="Genoscope - CEA"/>
            <person name="William W."/>
        </authorList>
    </citation>
    <scope>NUCLEOTIDE SEQUENCE</scope>
    <source>
        <strain evidence="8">Doubled-haploid Pahang</strain>
    </source>
</reference>
<feature type="domain" description="PHD-type" evidence="6">
    <location>
        <begin position="635"/>
        <end position="693"/>
    </location>
</feature>
<feature type="compositionally biased region" description="Basic and acidic residues" evidence="5">
    <location>
        <begin position="1"/>
        <end position="16"/>
    </location>
</feature>
<dbReference type="EMBL" id="HG996468">
    <property type="protein sequence ID" value="CAG1851035.1"/>
    <property type="molecule type" value="Genomic_DNA"/>
</dbReference>
<evidence type="ECO:0000256" key="2">
    <source>
        <dbReference type="ARBA" id="ARBA00022771"/>
    </source>
</evidence>
<dbReference type="InterPro" id="IPR011011">
    <property type="entry name" value="Znf_FYVE_PHD"/>
</dbReference>
<dbReference type="SUPFAM" id="SSF57903">
    <property type="entry name" value="FYVE/PHD zinc finger"/>
    <property type="match status" value="3"/>
</dbReference>